<feature type="compositionally biased region" description="Gly residues" evidence="1">
    <location>
        <begin position="159"/>
        <end position="169"/>
    </location>
</feature>
<evidence type="ECO:0000256" key="1">
    <source>
        <dbReference type="SAM" id="MobiDB-lite"/>
    </source>
</evidence>
<evidence type="ECO:0000313" key="3">
    <source>
        <dbReference type="Proteomes" id="UP000054498"/>
    </source>
</evidence>
<feature type="compositionally biased region" description="Gly residues" evidence="1">
    <location>
        <begin position="216"/>
        <end position="226"/>
    </location>
</feature>
<protein>
    <submittedName>
        <fullName evidence="2">Uncharacterized protein</fullName>
    </submittedName>
</protein>
<name>A0A0D2MEZ3_9CHLO</name>
<dbReference type="OrthoDB" id="1935339at2759"/>
<dbReference type="RefSeq" id="XP_013898336.1">
    <property type="nucleotide sequence ID" value="XM_014042882.1"/>
</dbReference>
<feature type="compositionally biased region" description="Low complexity" evidence="1">
    <location>
        <begin position="294"/>
        <end position="305"/>
    </location>
</feature>
<feature type="region of interest" description="Disordered" evidence="1">
    <location>
        <begin position="79"/>
        <end position="100"/>
    </location>
</feature>
<dbReference type="AlphaFoldDB" id="A0A0D2MEZ3"/>
<proteinExistence type="predicted"/>
<sequence>MVKEWCPQCKAPFSHLYTHRHLDGTPSDYPLEEGVTLLKRARWFVDEHEAREKAKAAAAGARRLAAADAERRAAAAAAAAADDADRYNGDGEGPPSPRDWCDMYEDMLDAELEEDEAIEDYYFSSAAGRARIVLGNRRWGGGGFMRNGRMYARPVNSGGASGSGAGGSAGASTSTSTGAAEQQCAPAGGKGKGKAKHTSRPAAPTAASGESPQESGGKGKGRAGGGVPPPGLPSPGCTARPKMPKSTQALHAWERDVAPAVAMGTSPLGRSPCSFGSNCGRWMEAAGAALGTSPGACAGSAPGSGRRAKRNARRAAVDSGTVGSLDFD</sequence>
<keyword evidence="3" id="KW-1185">Reference proteome</keyword>
<organism evidence="2 3">
    <name type="scientific">Monoraphidium neglectum</name>
    <dbReference type="NCBI Taxonomy" id="145388"/>
    <lineage>
        <taxon>Eukaryota</taxon>
        <taxon>Viridiplantae</taxon>
        <taxon>Chlorophyta</taxon>
        <taxon>core chlorophytes</taxon>
        <taxon>Chlorophyceae</taxon>
        <taxon>CS clade</taxon>
        <taxon>Sphaeropleales</taxon>
        <taxon>Selenastraceae</taxon>
        <taxon>Monoraphidium</taxon>
    </lineage>
</organism>
<reference evidence="2 3" key="1">
    <citation type="journal article" date="2013" name="BMC Genomics">
        <title>Reconstruction of the lipid metabolism for the microalga Monoraphidium neglectum from its genome sequence reveals characteristics suitable for biofuel production.</title>
        <authorList>
            <person name="Bogen C."/>
            <person name="Al-Dilaimi A."/>
            <person name="Albersmeier A."/>
            <person name="Wichmann J."/>
            <person name="Grundmann M."/>
            <person name="Rupp O."/>
            <person name="Lauersen K.J."/>
            <person name="Blifernez-Klassen O."/>
            <person name="Kalinowski J."/>
            <person name="Goesmann A."/>
            <person name="Mussgnug J.H."/>
            <person name="Kruse O."/>
        </authorList>
    </citation>
    <scope>NUCLEOTIDE SEQUENCE [LARGE SCALE GENOMIC DNA]</scope>
    <source>
        <strain evidence="2 3">SAG 48.87</strain>
    </source>
</reference>
<dbReference type="KEGG" id="mng:MNEG_8649"/>
<dbReference type="GeneID" id="25741524"/>
<feature type="region of interest" description="Disordered" evidence="1">
    <location>
        <begin position="294"/>
        <end position="328"/>
    </location>
</feature>
<evidence type="ECO:0000313" key="2">
    <source>
        <dbReference type="EMBL" id="KIY99316.1"/>
    </source>
</evidence>
<dbReference type="PANTHER" id="PTHR47361">
    <property type="entry name" value="RING/U-BOX SUPERFAMILY PROTEIN"/>
    <property type="match status" value="1"/>
</dbReference>
<gene>
    <name evidence="2" type="ORF">MNEG_8649</name>
</gene>
<dbReference type="PANTHER" id="PTHR47361:SF4">
    <property type="entry name" value="RING_U-BOX SUPERFAMILY PROTEIN"/>
    <property type="match status" value="1"/>
</dbReference>
<accession>A0A0D2MEZ3</accession>
<dbReference type="STRING" id="145388.A0A0D2MEZ3"/>
<dbReference type="Proteomes" id="UP000054498">
    <property type="component" value="Unassembled WGS sequence"/>
</dbReference>
<dbReference type="EMBL" id="KK101883">
    <property type="protein sequence ID" value="KIY99316.1"/>
    <property type="molecule type" value="Genomic_DNA"/>
</dbReference>
<feature type="compositionally biased region" description="Low complexity" evidence="1">
    <location>
        <begin position="170"/>
        <end position="180"/>
    </location>
</feature>
<feature type="region of interest" description="Disordered" evidence="1">
    <location>
        <begin position="157"/>
        <end position="247"/>
    </location>
</feature>